<dbReference type="GO" id="GO:0009403">
    <property type="term" value="P:toxin biosynthetic process"/>
    <property type="evidence" value="ECO:0007669"/>
    <property type="project" value="InterPro"/>
</dbReference>
<evidence type="ECO:0000256" key="3">
    <source>
        <dbReference type="ARBA" id="ARBA00022989"/>
    </source>
</evidence>
<feature type="transmembrane region" description="Helical" evidence="5">
    <location>
        <begin position="106"/>
        <end position="128"/>
    </location>
</feature>
<dbReference type="Pfam" id="PF02674">
    <property type="entry name" value="Colicin_V"/>
    <property type="match status" value="1"/>
</dbReference>
<evidence type="ECO:0000256" key="1">
    <source>
        <dbReference type="ARBA" id="ARBA00004141"/>
    </source>
</evidence>
<evidence type="ECO:0000256" key="2">
    <source>
        <dbReference type="ARBA" id="ARBA00022692"/>
    </source>
</evidence>
<evidence type="ECO:0000256" key="5">
    <source>
        <dbReference type="SAM" id="Phobius"/>
    </source>
</evidence>
<dbReference type="Proteomes" id="UP000183107">
    <property type="component" value="Unassembled WGS sequence"/>
</dbReference>
<feature type="transmembrane region" description="Helical" evidence="5">
    <location>
        <begin position="33"/>
        <end position="57"/>
    </location>
</feature>
<proteinExistence type="predicted"/>
<feature type="transmembrane region" description="Helical" evidence="5">
    <location>
        <begin position="69"/>
        <end position="94"/>
    </location>
</feature>
<protein>
    <submittedName>
        <fullName evidence="6">Membrane protein required for colicin V production</fullName>
    </submittedName>
</protein>
<gene>
    <name evidence="6" type="ORF">SAMN05216386_2308</name>
</gene>
<sequence length="172" mass="18529">MFTDDLTIFDYSVLAILVLSILLSMVRGVVREILSLAGWVVAFMVANSFAAGFAPLLPSGISGESLRLLLAFAALFLSSLLAMGLITMLISALVKTVGLGFADRFMGSLFGFARGLLVVLLMVLAAGLTALPQEPFWKKAVLSKPLEMAAMMVIPWLPRDLSKRISYVKTEA</sequence>
<accession>A0A1I5DEU0</accession>
<dbReference type="PANTHER" id="PTHR36926:SF1">
    <property type="entry name" value="COLICIN V PRODUCTION PROTEIN"/>
    <property type="match status" value="1"/>
</dbReference>
<dbReference type="GO" id="GO:0016020">
    <property type="term" value="C:membrane"/>
    <property type="evidence" value="ECO:0007669"/>
    <property type="project" value="UniProtKB-SubCell"/>
</dbReference>
<evidence type="ECO:0000313" key="6">
    <source>
        <dbReference type="EMBL" id="SFN97765.1"/>
    </source>
</evidence>
<dbReference type="RefSeq" id="WP_256208580.1">
    <property type="nucleotide sequence ID" value="NZ_FOVJ01000005.1"/>
</dbReference>
<evidence type="ECO:0000256" key="4">
    <source>
        <dbReference type="ARBA" id="ARBA00023136"/>
    </source>
</evidence>
<dbReference type="PANTHER" id="PTHR36926">
    <property type="entry name" value="COLICIN V PRODUCTION PROTEIN"/>
    <property type="match status" value="1"/>
</dbReference>
<feature type="transmembrane region" description="Helical" evidence="5">
    <location>
        <begin position="6"/>
        <end position="26"/>
    </location>
</feature>
<keyword evidence="4 5" id="KW-0472">Membrane</keyword>
<dbReference type="InterPro" id="IPR003825">
    <property type="entry name" value="Colicin-V_CvpA"/>
</dbReference>
<dbReference type="AlphaFoldDB" id="A0A1I5DEU0"/>
<organism evidence="6 7">
    <name type="scientific">Nitrosospira briensis</name>
    <dbReference type="NCBI Taxonomy" id="35799"/>
    <lineage>
        <taxon>Bacteria</taxon>
        <taxon>Pseudomonadati</taxon>
        <taxon>Pseudomonadota</taxon>
        <taxon>Betaproteobacteria</taxon>
        <taxon>Nitrosomonadales</taxon>
        <taxon>Nitrosomonadaceae</taxon>
        <taxon>Nitrosospira</taxon>
    </lineage>
</organism>
<keyword evidence="7" id="KW-1185">Reference proteome</keyword>
<dbReference type="EMBL" id="FOVJ01000005">
    <property type="protein sequence ID" value="SFN97765.1"/>
    <property type="molecule type" value="Genomic_DNA"/>
</dbReference>
<keyword evidence="3 5" id="KW-1133">Transmembrane helix</keyword>
<comment type="subcellular location">
    <subcellularLocation>
        <location evidence="1">Membrane</location>
        <topology evidence="1">Multi-pass membrane protein</topology>
    </subcellularLocation>
</comment>
<dbReference type="InterPro" id="IPR052719">
    <property type="entry name" value="CvpA-like"/>
</dbReference>
<evidence type="ECO:0000313" key="7">
    <source>
        <dbReference type="Proteomes" id="UP000183107"/>
    </source>
</evidence>
<keyword evidence="2 5" id="KW-0812">Transmembrane</keyword>
<reference evidence="7" key="1">
    <citation type="submission" date="2016-10" db="EMBL/GenBank/DDBJ databases">
        <authorList>
            <person name="Varghese N."/>
        </authorList>
    </citation>
    <scope>NUCLEOTIDE SEQUENCE [LARGE SCALE GENOMIC DNA]</scope>
    <source>
        <strain evidence="7">Nsp8</strain>
    </source>
</reference>
<name>A0A1I5DEU0_9PROT</name>